<sequence>MNHNIIVYGRVLNFFKSNNTVLVRVYTRELIGYLSEPLRRNSILIVPGDHVLVEISIFGRDECCILSRIDYSLELEPHIKQMTHNIIVYGRVLDFFKSNNTFIVRVYTREVIGYLSEPLRRNSILIVPGDYVIVEISIFGLDHCCILSRIDYSLEDDEDED</sequence>
<keyword evidence="4" id="KW-0396">Initiation factor</keyword>
<dbReference type="Gene3D" id="2.40.50.140">
    <property type="entry name" value="Nucleic acid-binding proteins"/>
    <property type="match status" value="2"/>
</dbReference>
<dbReference type="EMBL" id="MF770624">
    <property type="protein sequence ID" value="ATG26623.1"/>
    <property type="molecule type" value="Genomic_DNA"/>
</dbReference>
<protein>
    <recommendedName>
        <fullName evidence="6">S1-like domain-containing protein</fullName>
    </recommendedName>
</protein>
<dbReference type="InterPro" id="IPR006196">
    <property type="entry name" value="RNA-binding_domain_S1_IF1"/>
</dbReference>
<reference evidence="7" key="1">
    <citation type="journal article" date="2014" name="Proc. Natl. Acad. Sci. U.S.A.">
        <title>The dynamic history of plastid genomes in the Campanulaceae sensu lato is unique among angiosperms.</title>
        <authorList>
            <person name="Knox E.B."/>
        </authorList>
    </citation>
    <scope>NUCLEOTIDE SEQUENCE</scope>
</reference>
<dbReference type="InterPro" id="IPR004368">
    <property type="entry name" value="TIF_IF1"/>
</dbReference>
<evidence type="ECO:0000256" key="4">
    <source>
        <dbReference type="ARBA" id="ARBA00022540"/>
    </source>
</evidence>
<keyword evidence="7" id="KW-0934">Plastid</keyword>
<organism evidence="7">
    <name type="scientific">Cyphia bulbosa var. bulbosa</name>
    <dbReference type="NCBI Taxonomy" id="2041115"/>
    <lineage>
        <taxon>Eukaryota</taxon>
        <taxon>Viridiplantae</taxon>
        <taxon>Streptophyta</taxon>
        <taxon>Embryophyta</taxon>
        <taxon>Tracheophyta</taxon>
        <taxon>Spermatophyta</taxon>
        <taxon>Magnoliopsida</taxon>
        <taxon>eudicotyledons</taxon>
        <taxon>Gunneridae</taxon>
        <taxon>Pentapetalae</taxon>
        <taxon>asterids</taxon>
        <taxon>campanulids</taxon>
        <taxon>Asterales</taxon>
        <taxon>Campanulaceae</taxon>
        <taxon>Cyphia</taxon>
    </lineage>
</organism>
<comment type="similarity">
    <text evidence="2">Belongs to the IF-1 family.</text>
</comment>
<evidence type="ECO:0000256" key="2">
    <source>
        <dbReference type="ARBA" id="ARBA00010939"/>
    </source>
</evidence>
<name>A0A291F3C6_9ASTR</name>
<keyword evidence="5" id="KW-0648">Protein biosynthesis</keyword>
<reference evidence="7" key="2">
    <citation type="submission" date="2017-08" db="EMBL/GenBank/DDBJ databases">
        <authorList>
            <person name="Knox E.B."/>
        </authorList>
    </citation>
    <scope>NUCLEOTIDE SEQUENCE</scope>
</reference>
<evidence type="ECO:0000259" key="6">
    <source>
        <dbReference type="Pfam" id="PF01176"/>
    </source>
</evidence>
<dbReference type="GO" id="GO:0043022">
    <property type="term" value="F:ribosome binding"/>
    <property type="evidence" value="ECO:0007669"/>
    <property type="project" value="TreeGrafter"/>
</dbReference>
<dbReference type="GO" id="GO:0005829">
    <property type="term" value="C:cytosol"/>
    <property type="evidence" value="ECO:0007669"/>
    <property type="project" value="TreeGrafter"/>
</dbReference>
<dbReference type="InterPro" id="IPR012340">
    <property type="entry name" value="NA-bd_OB-fold"/>
</dbReference>
<geneLocation type="plastid" evidence="7"/>
<dbReference type="Pfam" id="PF01176">
    <property type="entry name" value="eIF-1a"/>
    <property type="match status" value="1"/>
</dbReference>
<dbReference type="AlphaFoldDB" id="A0A291F3C6"/>
<dbReference type="PANTHER" id="PTHR33370">
    <property type="entry name" value="TRANSLATION INITIATION FACTOR IF-1, CHLOROPLASTIC"/>
    <property type="match status" value="1"/>
</dbReference>
<comment type="subunit">
    <text evidence="3">Component of the 30S ribosomal translation pre-initiation complex which assembles on the 30S ribosome in the order IF-2 and IF-3, IF-1 and N-formylmethionyl-tRNA(fMet); mRNA recruitment can occur at any time during PIC assembly.</text>
</comment>
<dbReference type="PANTHER" id="PTHR33370:SF1">
    <property type="entry name" value="TRANSLATION INITIATION FACTOR IF-1, CHLOROPLASTIC"/>
    <property type="match status" value="1"/>
</dbReference>
<evidence type="ECO:0000256" key="3">
    <source>
        <dbReference type="ARBA" id="ARBA00011599"/>
    </source>
</evidence>
<dbReference type="GO" id="GO:0003743">
    <property type="term" value="F:translation initiation factor activity"/>
    <property type="evidence" value="ECO:0007669"/>
    <property type="project" value="UniProtKB-KW"/>
</dbReference>
<gene>
    <name evidence="7" type="primary">ORF161</name>
    <name evidence="7" type="ORF">Cyp_bu_bu1Pt0713</name>
</gene>
<feature type="domain" description="S1-like" evidence="6">
    <location>
        <begin position="88"/>
        <end position="148"/>
    </location>
</feature>
<evidence type="ECO:0000256" key="5">
    <source>
        <dbReference type="ARBA" id="ARBA00022917"/>
    </source>
</evidence>
<dbReference type="SUPFAM" id="SSF50249">
    <property type="entry name" value="Nucleic acid-binding proteins"/>
    <property type="match status" value="2"/>
</dbReference>
<comment type="function">
    <text evidence="1">One of the essential components for the initiation of protein synthesis. Stabilizes the binding of IF-2 and IF-3 on the 30S subunit to which N-formylmethionyl-tRNA(fMet) subsequently binds. Helps modulate mRNA selection, yielding the 30S pre-initiation complex (PIC). Upon addition of the 50S ribosomal subunit IF-1, IF-2 and IF-3 are released leaving the mature 70S translation initiation complex.</text>
</comment>
<evidence type="ECO:0000256" key="1">
    <source>
        <dbReference type="ARBA" id="ARBA00003935"/>
    </source>
</evidence>
<proteinExistence type="inferred from homology"/>
<evidence type="ECO:0000313" key="7">
    <source>
        <dbReference type="EMBL" id="ATG26623.1"/>
    </source>
</evidence>
<accession>A0A291F3C6</accession>